<name>A0A0R2RGE0_9BACT</name>
<dbReference type="GO" id="GO:0051075">
    <property type="term" value="F:S-adenosylmethionine:tRNA ribosyltransferase-isomerase activity"/>
    <property type="evidence" value="ECO:0007669"/>
    <property type="project" value="TreeGrafter"/>
</dbReference>
<dbReference type="GO" id="GO:0008616">
    <property type="term" value="P:tRNA queuosine(34) biosynthetic process"/>
    <property type="evidence" value="ECO:0007669"/>
    <property type="project" value="UniProtKB-KW"/>
</dbReference>
<proteinExistence type="predicted"/>
<sequence length="323" mass="35374">TTPAHPRDSARLLHIDRATGVMSDLTIRDLPSLLSPADLLVLNNSKVIPARLICSENRTELLLLEETSPGWWTALGTPSKRLQPGTIVSPDPIPGSTPARPAPQLRVEKHIPGGQLVLKVLGDSLNLEQYGLPPLPPYILKTRKVQGQPDFQPSDPIDYQTTYAQPSGSVAAPTAGLHFTPELLAQFSHAFVTLHVGLGTFRPIKTADFRDHPMHEEKYEIPLGLAEKVAAATRTIAVGTTSARVLESAPNLNPHHGTTSAFFYPPYQFQRISGLLTNFHLAHSTLLLLVAAFAGPELTLRAYRHALEKKYRFFSFGDAMLIL</sequence>
<evidence type="ECO:0000256" key="1">
    <source>
        <dbReference type="ARBA" id="ARBA00022490"/>
    </source>
</evidence>
<keyword evidence="2" id="KW-0808">Transferase</keyword>
<dbReference type="Gene3D" id="3.40.1780.10">
    <property type="entry name" value="QueA-like"/>
    <property type="match status" value="1"/>
</dbReference>
<keyword evidence="4" id="KW-0671">Queuosine biosynthesis</keyword>
<dbReference type="InterPro" id="IPR042118">
    <property type="entry name" value="QueA_dom1"/>
</dbReference>
<dbReference type="NCBIfam" id="TIGR00113">
    <property type="entry name" value="queA"/>
    <property type="match status" value="1"/>
</dbReference>
<dbReference type="Proteomes" id="UP000051269">
    <property type="component" value="Unassembled WGS sequence"/>
</dbReference>
<dbReference type="PANTHER" id="PTHR30307">
    <property type="entry name" value="S-ADENOSYLMETHIONINE:TRNA RIBOSYLTRANSFERASE-ISOMERASE"/>
    <property type="match status" value="1"/>
</dbReference>
<protein>
    <recommendedName>
        <fullName evidence="7">S-adenosylmethionine:tRNA ribosyltransferase-isomerase</fullName>
    </recommendedName>
</protein>
<dbReference type="Gene3D" id="2.40.10.240">
    <property type="entry name" value="QueA-like"/>
    <property type="match status" value="1"/>
</dbReference>
<evidence type="ECO:0000256" key="2">
    <source>
        <dbReference type="ARBA" id="ARBA00022679"/>
    </source>
</evidence>
<keyword evidence="1" id="KW-0963">Cytoplasm</keyword>
<feature type="non-terminal residue" evidence="5">
    <location>
        <position position="1"/>
    </location>
</feature>
<dbReference type="EMBL" id="LIBO01000223">
    <property type="protein sequence ID" value="KRO61663.1"/>
    <property type="molecule type" value="Genomic_DNA"/>
</dbReference>
<evidence type="ECO:0000256" key="4">
    <source>
        <dbReference type="ARBA" id="ARBA00022785"/>
    </source>
</evidence>
<dbReference type="AlphaFoldDB" id="A0A0R2RGE0"/>
<dbReference type="PANTHER" id="PTHR30307:SF0">
    <property type="entry name" value="S-ADENOSYLMETHIONINE:TRNA RIBOSYLTRANSFERASE-ISOMERASE"/>
    <property type="match status" value="1"/>
</dbReference>
<dbReference type="Pfam" id="PF02547">
    <property type="entry name" value="Queuosine_synth"/>
    <property type="match status" value="1"/>
</dbReference>
<gene>
    <name evidence="5" type="ORF">ABR82_09070</name>
</gene>
<dbReference type="SUPFAM" id="SSF111337">
    <property type="entry name" value="QueA-like"/>
    <property type="match status" value="1"/>
</dbReference>
<dbReference type="InterPro" id="IPR036100">
    <property type="entry name" value="QueA_sf"/>
</dbReference>
<evidence type="ECO:0000313" key="6">
    <source>
        <dbReference type="Proteomes" id="UP000051269"/>
    </source>
</evidence>
<accession>A0A0R2RGE0</accession>
<dbReference type="InterPro" id="IPR003699">
    <property type="entry name" value="QueA"/>
</dbReference>
<comment type="caution">
    <text evidence="5">The sequence shown here is derived from an EMBL/GenBank/DDBJ whole genome shotgun (WGS) entry which is preliminary data.</text>
</comment>
<organism evidence="5 6">
    <name type="scientific">Verrucomicrobia subdivision 6 bacterium BACL9 MAG-120507-bin52</name>
    <dbReference type="NCBI Taxonomy" id="1655590"/>
    <lineage>
        <taxon>Bacteria</taxon>
        <taxon>Pseudomonadati</taxon>
        <taxon>Verrucomicrobiota</taxon>
        <taxon>Verrucomicrobiia</taxon>
        <taxon>Verrucomicrobiales</taxon>
        <taxon>Verrucomicrobia subdivision 6</taxon>
    </lineage>
</organism>
<keyword evidence="3" id="KW-0949">S-adenosyl-L-methionine</keyword>
<evidence type="ECO:0000313" key="5">
    <source>
        <dbReference type="EMBL" id="KRO61663.1"/>
    </source>
</evidence>
<evidence type="ECO:0000256" key="3">
    <source>
        <dbReference type="ARBA" id="ARBA00022691"/>
    </source>
</evidence>
<reference evidence="5 6" key="1">
    <citation type="submission" date="2015-10" db="EMBL/GenBank/DDBJ databases">
        <title>Metagenome-Assembled Genomes uncover a global brackish microbiome.</title>
        <authorList>
            <person name="Hugerth L.W."/>
            <person name="Larsson J."/>
            <person name="Alneberg J."/>
            <person name="Lindh M.V."/>
            <person name="Legrand C."/>
            <person name="Pinhassi J."/>
            <person name="Andersson A.F."/>
        </authorList>
    </citation>
    <scope>NUCLEOTIDE SEQUENCE [LARGE SCALE GENOMIC DNA]</scope>
    <source>
        <strain evidence="5">BACL18 MAG-120507-bin52</strain>
    </source>
</reference>
<evidence type="ECO:0008006" key="7">
    <source>
        <dbReference type="Google" id="ProtNLM"/>
    </source>
</evidence>
<dbReference type="InterPro" id="IPR042119">
    <property type="entry name" value="QueA_dom2"/>
</dbReference>